<accession>A0A5E7XUF1</accession>
<feature type="region of interest" description="Disordered" evidence="1">
    <location>
        <begin position="242"/>
        <end position="267"/>
    </location>
</feature>
<sequence length="409" mass="42425">MPWRTACAPAPVVTGTVAQRSAFRSRNAVKAGRTPNNCCTLCCSDRTGPLIRTSTTSAASSVTVGMSSSTAAKIIIAPASEAMVADAIATRDWKRCCRASCARSLVPSSPICATNASAMSCATAILRPPRKCAVSPAMRKAKRALDRPTAPARRDSGTSTTRPSSANPITTSATTGDSRIIRIAWTTSMMPAAMICSRTEQAKASRVISLDRICAIRACCSRASDDQRACARSVTTISRRWSTNPSVRSDTSQSRVDSTIARTPTSRQNAISTAASCSSCVTSPTDASVSTTIARHRPPVCGASSEKIGTSSASPTPSRIPPASINPTAAPSRRPPCRTKSPTSAAPSVASDPAGMSGAARSDPDRSGEGQKSGMKPSMRARGAGGKLALYVGSRVRTRTIPRTAIAGF</sequence>
<evidence type="ECO:0000313" key="3">
    <source>
        <dbReference type="Proteomes" id="UP000326857"/>
    </source>
</evidence>
<reference evidence="2 3" key="1">
    <citation type="submission" date="2019-09" db="EMBL/GenBank/DDBJ databases">
        <authorList>
            <person name="Dittami M. S."/>
        </authorList>
    </citation>
    <scope>NUCLEOTIDE SEQUENCE [LARGE SCALE GENOMIC DNA]</scope>
    <source>
        <strain evidence="2">SPHINGO391</strain>
    </source>
</reference>
<dbReference type="Proteomes" id="UP000326857">
    <property type="component" value="Unassembled WGS sequence"/>
</dbReference>
<feature type="compositionally biased region" description="Polar residues" evidence="1">
    <location>
        <begin position="157"/>
        <end position="173"/>
    </location>
</feature>
<feature type="compositionally biased region" description="Polar residues" evidence="1">
    <location>
        <begin position="307"/>
        <end position="317"/>
    </location>
</feature>
<dbReference type="AlphaFoldDB" id="A0A5E7XUF1"/>
<feature type="region of interest" description="Disordered" evidence="1">
    <location>
        <begin position="136"/>
        <end position="173"/>
    </location>
</feature>
<organism evidence="2 3">
    <name type="scientific">Sphingomonas aurantiaca</name>
    <dbReference type="NCBI Taxonomy" id="185949"/>
    <lineage>
        <taxon>Bacteria</taxon>
        <taxon>Pseudomonadati</taxon>
        <taxon>Pseudomonadota</taxon>
        <taxon>Alphaproteobacteria</taxon>
        <taxon>Sphingomonadales</taxon>
        <taxon>Sphingomonadaceae</taxon>
        <taxon>Sphingomonas</taxon>
    </lineage>
</organism>
<gene>
    <name evidence="2" type="ORF">SPHINGO391_220001</name>
</gene>
<feature type="compositionally biased region" description="Polar residues" evidence="1">
    <location>
        <begin position="284"/>
        <end position="293"/>
    </location>
</feature>
<evidence type="ECO:0000256" key="1">
    <source>
        <dbReference type="SAM" id="MobiDB-lite"/>
    </source>
</evidence>
<evidence type="ECO:0000313" key="2">
    <source>
        <dbReference type="EMBL" id="VVS98115.1"/>
    </source>
</evidence>
<feature type="region of interest" description="Disordered" evidence="1">
    <location>
        <begin position="281"/>
        <end position="390"/>
    </location>
</feature>
<name>A0A5E7XUF1_9SPHN</name>
<protein>
    <submittedName>
        <fullName evidence="2">Uncharacterized protein</fullName>
    </submittedName>
</protein>
<proteinExistence type="predicted"/>
<dbReference type="EMBL" id="CABVLI010000015">
    <property type="protein sequence ID" value="VVS98115.1"/>
    <property type="molecule type" value="Genomic_DNA"/>
</dbReference>